<dbReference type="PANTHER" id="PTHR18952:SF228">
    <property type="entry name" value="CARBONIC ANHYDRASE-RELATED PROTEIN A, ISOFORM B"/>
    <property type="match status" value="1"/>
</dbReference>
<feature type="chain" id="PRO_5008580210" description="Alpha-carbonic anhydrase domain-containing protein" evidence="2">
    <location>
        <begin position="24"/>
        <end position="335"/>
    </location>
</feature>
<dbReference type="PANTHER" id="PTHR18952">
    <property type="entry name" value="CARBONIC ANHYDRASE"/>
    <property type="match status" value="1"/>
</dbReference>
<dbReference type="InterPro" id="IPR001148">
    <property type="entry name" value="CA_dom"/>
</dbReference>
<dbReference type="PROSITE" id="PS51144">
    <property type="entry name" value="ALPHA_CA_2"/>
    <property type="match status" value="1"/>
</dbReference>
<dbReference type="SMART" id="SM01057">
    <property type="entry name" value="Carb_anhydrase"/>
    <property type="match status" value="1"/>
</dbReference>
<dbReference type="InterPro" id="IPR041878">
    <property type="entry name" value="Alpha_CARP_X/XI"/>
</dbReference>
<evidence type="ECO:0000313" key="4">
    <source>
        <dbReference type="EMBL" id="JAS08566.1"/>
    </source>
</evidence>
<name>A0A1B6C4Y5_9HEMI</name>
<evidence type="ECO:0000259" key="3">
    <source>
        <dbReference type="PROSITE" id="PS51144"/>
    </source>
</evidence>
<dbReference type="AlphaFoldDB" id="A0A1B6C4Y5"/>
<feature type="domain" description="Alpha-carbonic anhydrase" evidence="3">
    <location>
        <begin position="27"/>
        <end position="289"/>
    </location>
</feature>
<sequence>MNSFSYSLILILTIFTLFQEINASWEEWWTYDGISGPQYWGRINPEWSLCNKGRRQSPINVEPQKLLFDPQLRQIEVDKCKVMGTLLNTGQSLVFRVDKDTKHHVNISGGPLAYRYQFEEFYIHYGTVNQMGSEHRIHGYSFPAEIQLYGFNAELYHNMSEAQHKSQGVVGISLMVQIGETPNPELRLITNSFNRVLYKGAQTSIKSLSLRSILPDTHHYMTYEGSTTHPGCWETAVWIILNKPIYITNQELYALRKLMQGSEESPKAPLGNNARPLQPLHHRTVRTNIDFQNSESTAIGKHCPVSMHKEMYYKAHKDLQRVTNTWREHDSLLQL</sequence>
<gene>
    <name evidence="4" type="ORF">g.23229</name>
</gene>
<dbReference type="CDD" id="cd03121">
    <property type="entry name" value="alpha_CARP_X_XI_like"/>
    <property type="match status" value="1"/>
</dbReference>
<dbReference type="InterPro" id="IPR023561">
    <property type="entry name" value="Carbonic_anhydrase_a-class"/>
</dbReference>
<organism evidence="4">
    <name type="scientific">Clastoptera arizonana</name>
    <name type="common">Arizona spittle bug</name>
    <dbReference type="NCBI Taxonomy" id="38151"/>
    <lineage>
        <taxon>Eukaryota</taxon>
        <taxon>Metazoa</taxon>
        <taxon>Ecdysozoa</taxon>
        <taxon>Arthropoda</taxon>
        <taxon>Hexapoda</taxon>
        <taxon>Insecta</taxon>
        <taxon>Pterygota</taxon>
        <taxon>Neoptera</taxon>
        <taxon>Paraneoptera</taxon>
        <taxon>Hemiptera</taxon>
        <taxon>Auchenorrhyncha</taxon>
        <taxon>Cercopoidea</taxon>
        <taxon>Clastopteridae</taxon>
        <taxon>Clastoptera</taxon>
    </lineage>
</organism>
<feature type="signal peptide" evidence="2">
    <location>
        <begin position="1"/>
        <end position="23"/>
    </location>
</feature>
<dbReference type="GO" id="GO:0004089">
    <property type="term" value="F:carbonate dehydratase activity"/>
    <property type="evidence" value="ECO:0007669"/>
    <property type="project" value="InterPro"/>
</dbReference>
<dbReference type="Pfam" id="PF00194">
    <property type="entry name" value="Carb_anhydrase"/>
    <property type="match status" value="1"/>
</dbReference>
<evidence type="ECO:0000256" key="1">
    <source>
        <dbReference type="ARBA" id="ARBA00010718"/>
    </source>
</evidence>
<proteinExistence type="inferred from homology"/>
<protein>
    <recommendedName>
        <fullName evidence="3">Alpha-carbonic anhydrase domain-containing protein</fullName>
    </recommendedName>
</protein>
<comment type="similarity">
    <text evidence="1">Belongs to the alpha-carbonic anhydrase family.</text>
</comment>
<dbReference type="EMBL" id="GEDC01028732">
    <property type="protein sequence ID" value="JAS08566.1"/>
    <property type="molecule type" value="Transcribed_RNA"/>
</dbReference>
<dbReference type="InterPro" id="IPR036398">
    <property type="entry name" value="CA_dom_sf"/>
</dbReference>
<dbReference type="GO" id="GO:0008270">
    <property type="term" value="F:zinc ion binding"/>
    <property type="evidence" value="ECO:0007669"/>
    <property type="project" value="InterPro"/>
</dbReference>
<evidence type="ECO:0000256" key="2">
    <source>
        <dbReference type="SAM" id="SignalP"/>
    </source>
</evidence>
<dbReference type="SUPFAM" id="SSF51069">
    <property type="entry name" value="Carbonic anhydrase"/>
    <property type="match status" value="1"/>
</dbReference>
<dbReference type="Gene3D" id="3.10.200.10">
    <property type="entry name" value="Alpha carbonic anhydrase"/>
    <property type="match status" value="1"/>
</dbReference>
<reference evidence="4" key="1">
    <citation type="submission" date="2015-12" db="EMBL/GenBank/DDBJ databases">
        <title>De novo transcriptome assembly of four potential Pierce s Disease insect vectors from Arizona vineyards.</title>
        <authorList>
            <person name="Tassone E.E."/>
        </authorList>
    </citation>
    <scope>NUCLEOTIDE SEQUENCE</scope>
</reference>
<keyword evidence="2" id="KW-0732">Signal</keyword>
<dbReference type="GO" id="GO:0006730">
    <property type="term" value="P:one-carbon metabolic process"/>
    <property type="evidence" value="ECO:0007669"/>
    <property type="project" value="TreeGrafter"/>
</dbReference>
<accession>A0A1B6C4Y5</accession>